<accession>A0A977KZY3</accession>
<reference evidence="3" key="1">
    <citation type="submission" date="2021-04" db="EMBL/GenBank/DDBJ databases">
        <title>Genome sequence of Woronichinia naegeliana from Washington state freshwater lake bloom.</title>
        <authorList>
            <person name="Dreher T.W."/>
        </authorList>
    </citation>
    <scope>NUCLEOTIDE SEQUENCE</scope>
    <source>
        <strain evidence="3">WA131</strain>
    </source>
</reference>
<sequence length="341" mass="38536">MSSSFVVGVVVIGRNEGDRLKQCLLSLLPQTSQIVYVDSGSTDGSVELAQSLNVEVVALDMSIPFTAARARNTGVERLISLNAEIQYVQFVDGDCEVLPHWLQQARKTLDENPKVVAVSGRLTERFPQKTLYNYLVNMEWQAPFGEVLSCGGLSMMRIEALQAVGGFNASLIAGEEPELCIRLREKGGKILRIDADMALHDADMTQFSQWWKRNVRGGHSFAQVISVHSQTPKLYQHKERRSIWLWAFTVPLLALGLSWLTHGWSLLLFSGYGVLIWRIYRYQRSQSFTHKDALIYAIFCLLGRFPQLQGQLIFYRNAWLGKRATLIEYKGPNTTPIPKNN</sequence>
<dbReference type="AlphaFoldDB" id="A0A977KZY3"/>
<dbReference type="PANTHER" id="PTHR43630">
    <property type="entry name" value="POLY-BETA-1,6-N-ACETYL-D-GLUCOSAMINE SYNTHASE"/>
    <property type="match status" value="1"/>
</dbReference>
<dbReference type="SUPFAM" id="SSF53448">
    <property type="entry name" value="Nucleotide-diphospho-sugar transferases"/>
    <property type="match status" value="1"/>
</dbReference>
<keyword evidence="1" id="KW-0472">Membrane</keyword>
<dbReference type="KEGG" id="wna:KA717_10430"/>
<proteinExistence type="predicted"/>
<evidence type="ECO:0000259" key="2">
    <source>
        <dbReference type="Pfam" id="PF00535"/>
    </source>
</evidence>
<dbReference type="Gene3D" id="3.90.550.10">
    <property type="entry name" value="Spore Coat Polysaccharide Biosynthesis Protein SpsA, Chain A"/>
    <property type="match status" value="1"/>
</dbReference>
<dbReference type="PANTHER" id="PTHR43630:SF2">
    <property type="entry name" value="GLYCOSYLTRANSFERASE"/>
    <property type="match status" value="1"/>
</dbReference>
<organism evidence="3">
    <name type="scientific">Woronichinia naegeliana WA131</name>
    <dbReference type="NCBI Taxonomy" id="2824559"/>
    <lineage>
        <taxon>Bacteria</taxon>
        <taxon>Bacillati</taxon>
        <taxon>Cyanobacteriota</taxon>
        <taxon>Cyanophyceae</taxon>
        <taxon>Synechococcales</taxon>
        <taxon>Coelosphaeriaceae</taxon>
        <taxon>Woronichinia</taxon>
    </lineage>
</organism>
<dbReference type="CDD" id="cd00761">
    <property type="entry name" value="Glyco_tranf_GTA_type"/>
    <property type="match status" value="1"/>
</dbReference>
<dbReference type="InterPro" id="IPR001173">
    <property type="entry name" value="Glyco_trans_2-like"/>
</dbReference>
<gene>
    <name evidence="3" type="ORF">KA717_10430</name>
</gene>
<evidence type="ECO:0000256" key="1">
    <source>
        <dbReference type="SAM" id="Phobius"/>
    </source>
</evidence>
<dbReference type="InterPro" id="IPR029044">
    <property type="entry name" value="Nucleotide-diphossugar_trans"/>
</dbReference>
<keyword evidence="1" id="KW-1133">Transmembrane helix</keyword>
<dbReference type="Pfam" id="PF00535">
    <property type="entry name" value="Glycos_transf_2"/>
    <property type="match status" value="1"/>
</dbReference>
<dbReference type="EMBL" id="CP073041">
    <property type="protein sequence ID" value="UXE63044.1"/>
    <property type="molecule type" value="Genomic_DNA"/>
</dbReference>
<dbReference type="Proteomes" id="UP001065613">
    <property type="component" value="Chromosome"/>
</dbReference>
<keyword evidence="1" id="KW-0812">Transmembrane</keyword>
<feature type="domain" description="Glycosyltransferase 2-like" evidence="2">
    <location>
        <begin position="9"/>
        <end position="122"/>
    </location>
</feature>
<evidence type="ECO:0000313" key="3">
    <source>
        <dbReference type="EMBL" id="UXE63044.1"/>
    </source>
</evidence>
<feature type="transmembrane region" description="Helical" evidence="1">
    <location>
        <begin position="266"/>
        <end position="282"/>
    </location>
</feature>
<feature type="transmembrane region" description="Helical" evidence="1">
    <location>
        <begin position="294"/>
        <end position="314"/>
    </location>
</feature>
<name>A0A977KZY3_9CYAN</name>
<protein>
    <submittedName>
        <fullName evidence="3">Glycosyltransferase family 2 protein</fullName>
    </submittedName>
</protein>